<evidence type="ECO:0000256" key="4">
    <source>
        <dbReference type="ARBA" id="ARBA00022833"/>
    </source>
</evidence>
<dbReference type="Proteomes" id="UP001159042">
    <property type="component" value="Unassembled WGS sequence"/>
</dbReference>
<evidence type="ECO:0000256" key="8">
    <source>
        <dbReference type="ARBA" id="ARBA00023242"/>
    </source>
</evidence>
<feature type="region of interest" description="Disordered" evidence="10">
    <location>
        <begin position="404"/>
        <end position="484"/>
    </location>
</feature>
<dbReference type="SUPFAM" id="SSF53098">
    <property type="entry name" value="Ribonuclease H-like"/>
    <property type="match status" value="1"/>
</dbReference>
<dbReference type="GO" id="GO:0046983">
    <property type="term" value="F:protein dimerization activity"/>
    <property type="evidence" value="ECO:0007669"/>
    <property type="project" value="InterPro"/>
</dbReference>
<sequence length="525" mass="59389">MPKKDSLVWKYYTSSISGTTRYATCKFCNKQYVTHADRMRKHLSNCTKSPSNVNQLFVKKSTIQKNRHIQKLLQQIHLMRMKKIIIIVTKLSARKESSAAAVILKQIQLSNKGKELSLSIPIETRWNSVAQCLKSVLKNKDCLQMTVLDPRISGIIGNLRTYILDEKRFWPSLVNILSILEPIAIGIQAVEGDKSCLAEVYPVLNKIESAINQTKNLFNSEDCRTICNSFAKRRQFILYDLHLAAYLLHPKYQGKYLKESEMCNAFGFIANVGLSMNLDQTKLALDLAEYKAKQNIFGSEVLWAAGKVTEDPATWWSGLFGTRQLSIVASRVLNFPATSCSSERNWKTFSLTKTKKRNRLSTETMTKLVYVKFNLKLFMDELQSKEINKLQKKRNNGDKIILEEAEHDADDVDGSNTETEDYDTDDLVEDESDAEDVSDSQGNSDDKENVEQDLSDTESRTEADSNTNTALSFEDNYSENENQTDASVQKMLLLSPSPVEVLNDPSGSGNFVRFISIGDGKIQLL</sequence>
<evidence type="ECO:0000256" key="7">
    <source>
        <dbReference type="ARBA" id="ARBA00023163"/>
    </source>
</evidence>
<organism evidence="12 13">
    <name type="scientific">Exocentrus adspersus</name>
    <dbReference type="NCBI Taxonomy" id="1586481"/>
    <lineage>
        <taxon>Eukaryota</taxon>
        <taxon>Metazoa</taxon>
        <taxon>Ecdysozoa</taxon>
        <taxon>Arthropoda</taxon>
        <taxon>Hexapoda</taxon>
        <taxon>Insecta</taxon>
        <taxon>Pterygota</taxon>
        <taxon>Neoptera</taxon>
        <taxon>Endopterygota</taxon>
        <taxon>Coleoptera</taxon>
        <taxon>Polyphaga</taxon>
        <taxon>Cucujiformia</taxon>
        <taxon>Chrysomeloidea</taxon>
        <taxon>Cerambycidae</taxon>
        <taxon>Lamiinae</taxon>
        <taxon>Acanthocinini</taxon>
        <taxon>Exocentrus</taxon>
    </lineage>
</organism>
<name>A0AAV8VAJ2_9CUCU</name>
<comment type="caution">
    <text evidence="12">The sequence shown here is derived from an EMBL/GenBank/DDBJ whole genome shotgun (WGS) entry which is preliminary data.</text>
</comment>
<evidence type="ECO:0000256" key="1">
    <source>
        <dbReference type="ARBA" id="ARBA00004123"/>
    </source>
</evidence>
<comment type="subcellular location">
    <subcellularLocation>
        <location evidence="1">Nucleus</location>
    </subcellularLocation>
</comment>
<dbReference type="InterPro" id="IPR003656">
    <property type="entry name" value="Znf_BED"/>
</dbReference>
<evidence type="ECO:0000256" key="5">
    <source>
        <dbReference type="ARBA" id="ARBA00023015"/>
    </source>
</evidence>
<dbReference type="PANTHER" id="PTHR46481">
    <property type="entry name" value="ZINC FINGER BED DOMAIN-CONTAINING PROTEIN 4"/>
    <property type="match status" value="1"/>
</dbReference>
<evidence type="ECO:0000313" key="13">
    <source>
        <dbReference type="Proteomes" id="UP001159042"/>
    </source>
</evidence>
<dbReference type="GO" id="GO:0005634">
    <property type="term" value="C:nucleus"/>
    <property type="evidence" value="ECO:0007669"/>
    <property type="project" value="UniProtKB-SubCell"/>
</dbReference>
<protein>
    <recommendedName>
        <fullName evidence="11">BED-type domain-containing protein</fullName>
    </recommendedName>
</protein>
<dbReference type="Pfam" id="PF05699">
    <property type="entry name" value="Dimer_Tnp_hAT"/>
    <property type="match status" value="1"/>
</dbReference>
<feature type="domain" description="BED-type" evidence="11">
    <location>
        <begin position="3"/>
        <end position="53"/>
    </location>
</feature>
<dbReference type="AlphaFoldDB" id="A0AAV8VAJ2"/>
<keyword evidence="8" id="KW-0539">Nucleus</keyword>
<dbReference type="EMBL" id="JANEYG010000229">
    <property type="protein sequence ID" value="KAJ8910972.1"/>
    <property type="molecule type" value="Genomic_DNA"/>
</dbReference>
<evidence type="ECO:0000259" key="11">
    <source>
        <dbReference type="PROSITE" id="PS50808"/>
    </source>
</evidence>
<dbReference type="GO" id="GO:0008270">
    <property type="term" value="F:zinc ion binding"/>
    <property type="evidence" value="ECO:0007669"/>
    <property type="project" value="UniProtKB-KW"/>
</dbReference>
<dbReference type="GO" id="GO:0003677">
    <property type="term" value="F:DNA binding"/>
    <property type="evidence" value="ECO:0007669"/>
    <property type="project" value="UniProtKB-KW"/>
</dbReference>
<dbReference type="InterPro" id="IPR008906">
    <property type="entry name" value="HATC_C_dom"/>
</dbReference>
<keyword evidence="7" id="KW-0804">Transcription</keyword>
<keyword evidence="4" id="KW-0862">Zinc</keyword>
<dbReference type="PROSITE" id="PS50808">
    <property type="entry name" value="ZF_BED"/>
    <property type="match status" value="1"/>
</dbReference>
<evidence type="ECO:0000256" key="3">
    <source>
        <dbReference type="ARBA" id="ARBA00022771"/>
    </source>
</evidence>
<reference evidence="12 13" key="1">
    <citation type="journal article" date="2023" name="Insect Mol. Biol.">
        <title>Genome sequencing provides insights into the evolution of gene families encoding plant cell wall-degrading enzymes in longhorned beetles.</title>
        <authorList>
            <person name="Shin N.R."/>
            <person name="Okamura Y."/>
            <person name="Kirsch R."/>
            <person name="Pauchet Y."/>
        </authorList>
    </citation>
    <scope>NUCLEOTIDE SEQUENCE [LARGE SCALE GENOMIC DNA]</scope>
    <source>
        <strain evidence="12">EAD_L_NR</strain>
    </source>
</reference>
<evidence type="ECO:0000313" key="12">
    <source>
        <dbReference type="EMBL" id="KAJ8910972.1"/>
    </source>
</evidence>
<dbReference type="PANTHER" id="PTHR46481:SF10">
    <property type="entry name" value="ZINC FINGER BED DOMAIN-CONTAINING PROTEIN 39"/>
    <property type="match status" value="1"/>
</dbReference>
<keyword evidence="5" id="KW-0805">Transcription regulation</keyword>
<feature type="compositionally biased region" description="Acidic residues" evidence="10">
    <location>
        <begin position="405"/>
        <end position="438"/>
    </location>
</feature>
<accession>A0AAV8VAJ2</accession>
<dbReference type="InterPro" id="IPR052035">
    <property type="entry name" value="ZnF_BED_domain_contain"/>
</dbReference>
<proteinExistence type="predicted"/>
<dbReference type="InterPro" id="IPR012337">
    <property type="entry name" value="RNaseH-like_sf"/>
</dbReference>
<keyword evidence="3 9" id="KW-0863">Zinc-finger</keyword>
<keyword evidence="2" id="KW-0479">Metal-binding</keyword>
<evidence type="ECO:0000256" key="2">
    <source>
        <dbReference type="ARBA" id="ARBA00022723"/>
    </source>
</evidence>
<evidence type="ECO:0000256" key="9">
    <source>
        <dbReference type="PROSITE-ProRule" id="PRU00027"/>
    </source>
</evidence>
<gene>
    <name evidence="12" type="ORF">NQ315_003665</name>
</gene>
<keyword evidence="13" id="KW-1185">Reference proteome</keyword>
<evidence type="ECO:0000256" key="10">
    <source>
        <dbReference type="SAM" id="MobiDB-lite"/>
    </source>
</evidence>
<keyword evidence="6" id="KW-0238">DNA-binding</keyword>
<evidence type="ECO:0000256" key="6">
    <source>
        <dbReference type="ARBA" id="ARBA00023125"/>
    </source>
</evidence>